<gene>
    <name evidence="6" type="primary">LOC113396626</name>
</gene>
<feature type="region of interest" description="Disordered" evidence="4">
    <location>
        <begin position="111"/>
        <end position="137"/>
    </location>
</feature>
<dbReference type="Pfam" id="PF09724">
    <property type="entry name" value="Dcc1"/>
    <property type="match status" value="1"/>
</dbReference>
<keyword evidence="5" id="KW-1185">Reference proteome</keyword>
<evidence type="ECO:0000313" key="5">
    <source>
        <dbReference type="Proteomes" id="UP001652626"/>
    </source>
</evidence>
<dbReference type="OMA" id="DSESWPF"/>
<sequence length="426" mass="49007">METREERTSDDVRKVIKTAKLHESELTETTQVLQFPGPDQQNHNLRLMLLDDNLLKEIEAGNQLIFKGDTDENAVLCTSNKTYDIKEAETSNSLLLVPDLLFAASTGLDETNANNSMEADSDSSFERSNTSLNQSAECDEEKTPRNIVFKDILDTFFTYYELKPCKPRLSKLRKLLEPTKYRGSELEYSVDKSKLLTYDAIFDQVQSSREELDEELVKIQAIKIDEHYRLLEFDYEFRVLSYLLDLIDENSWSLDKISKEVTLESLKDLVPECILNAMFMFYSEESVIEDGVQYYRYKENKVCRFLARVLLKSAGKFNLVEFLQAWRDSVPEGMATDESLLAGIALVDKTSTPQVVWGFSENDLPEDINQRFKVLFQTKAKWTVSEISPYIELYATEKLNVNALLTKHARASTQDGVRVFSAKHMK</sequence>
<evidence type="ECO:0000256" key="1">
    <source>
        <dbReference type="ARBA" id="ARBA00007017"/>
    </source>
</evidence>
<dbReference type="OrthoDB" id="5199543at2759"/>
<dbReference type="Proteomes" id="UP001652626">
    <property type="component" value="Chromosome 25"/>
</dbReference>
<comment type="similarity">
    <text evidence="1">Belongs to the DCC1 family.</text>
</comment>
<dbReference type="GO" id="GO:0000775">
    <property type="term" value="C:chromosome, centromeric region"/>
    <property type="evidence" value="ECO:0007669"/>
    <property type="project" value="TreeGrafter"/>
</dbReference>
<evidence type="ECO:0000256" key="2">
    <source>
        <dbReference type="ARBA" id="ARBA00017682"/>
    </source>
</evidence>
<name>A0A8B8I0B7_VANTA</name>
<dbReference type="GO" id="GO:0000785">
    <property type="term" value="C:chromatin"/>
    <property type="evidence" value="ECO:0007669"/>
    <property type="project" value="TreeGrafter"/>
</dbReference>
<dbReference type="AlphaFoldDB" id="A0A8B8I0B7"/>
<protein>
    <recommendedName>
        <fullName evidence="2">Sister chromatid cohesion protein DCC1</fullName>
    </recommendedName>
</protein>
<proteinExistence type="inferred from homology"/>
<accession>A0A8B8I0B7</accession>
<dbReference type="RefSeq" id="XP_026490420.2">
    <property type="nucleotide sequence ID" value="XM_026634635.2"/>
</dbReference>
<evidence type="ECO:0000256" key="3">
    <source>
        <dbReference type="ARBA" id="ARBA00022705"/>
    </source>
</evidence>
<dbReference type="GO" id="GO:0006260">
    <property type="term" value="P:DNA replication"/>
    <property type="evidence" value="ECO:0007669"/>
    <property type="project" value="UniProtKB-KW"/>
</dbReference>
<dbReference type="GO" id="GO:0034088">
    <property type="term" value="P:maintenance of mitotic sister chromatid cohesion"/>
    <property type="evidence" value="ECO:0007669"/>
    <property type="project" value="TreeGrafter"/>
</dbReference>
<dbReference type="GeneID" id="113396626"/>
<feature type="compositionally biased region" description="Polar residues" evidence="4">
    <location>
        <begin position="126"/>
        <end position="136"/>
    </location>
</feature>
<evidence type="ECO:0000256" key="4">
    <source>
        <dbReference type="SAM" id="MobiDB-lite"/>
    </source>
</evidence>
<evidence type="ECO:0000313" key="6">
    <source>
        <dbReference type="RefSeq" id="XP_026490420.2"/>
    </source>
</evidence>
<organism evidence="5 6">
    <name type="scientific">Vanessa tameamea</name>
    <name type="common">Kamehameha butterfly</name>
    <dbReference type="NCBI Taxonomy" id="334116"/>
    <lineage>
        <taxon>Eukaryota</taxon>
        <taxon>Metazoa</taxon>
        <taxon>Ecdysozoa</taxon>
        <taxon>Arthropoda</taxon>
        <taxon>Hexapoda</taxon>
        <taxon>Insecta</taxon>
        <taxon>Pterygota</taxon>
        <taxon>Neoptera</taxon>
        <taxon>Endopterygota</taxon>
        <taxon>Lepidoptera</taxon>
        <taxon>Glossata</taxon>
        <taxon>Ditrysia</taxon>
        <taxon>Papilionoidea</taxon>
        <taxon>Nymphalidae</taxon>
        <taxon>Nymphalinae</taxon>
        <taxon>Vanessa</taxon>
    </lineage>
</organism>
<dbReference type="InterPro" id="IPR019128">
    <property type="entry name" value="Dcc1"/>
</dbReference>
<reference evidence="6" key="1">
    <citation type="submission" date="2025-08" db="UniProtKB">
        <authorList>
            <consortium name="RefSeq"/>
        </authorList>
    </citation>
    <scope>IDENTIFICATION</scope>
    <source>
        <tissue evidence="6">Whole body</tissue>
    </source>
</reference>
<keyword evidence="3" id="KW-0235">DNA replication</keyword>
<dbReference type="PANTHER" id="PTHR13395">
    <property type="entry name" value="SISTER CHROMATID COHESION PROTEIN DCC1-RELATED"/>
    <property type="match status" value="1"/>
</dbReference>
<dbReference type="GO" id="GO:0031390">
    <property type="term" value="C:Ctf18 RFC-like complex"/>
    <property type="evidence" value="ECO:0007669"/>
    <property type="project" value="InterPro"/>
</dbReference>
<dbReference type="PANTHER" id="PTHR13395:SF6">
    <property type="entry name" value="SISTER CHROMATID COHESION PROTEIN DCC1"/>
    <property type="match status" value="1"/>
</dbReference>